<proteinExistence type="inferred from homology"/>
<dbReference type="InterPro" id="IPR050740">
    <property type="entry name" value="Aldehyde_DH_Superfamily"/>
</dbReference>
<dbReference type="GO" id="GO:0009450">
    <property type="term" value="P:gamma-aminobutyric acid catabolic process"/>
    <property type="evidence" value="ECO:0007669"/>
    <property type="project" value="TreeGrafter"/>
</dbReference>
<evidence type="ECO:0000256" key="2">
    <source>
        <dbReference type="ARBA" id="ARBA00023002"/>
    </source>
</evidence>
<keyword evidence="2" id="KW-0560">Oxidoreductase</keyword>
<accession>A0A6J6ENK6</accession>
<dbReference type="FunFam" id="3.40.309.10:FF:000004">
    <property type="entry name" value="Succinate-semialdehyde dehydrogenase I"/>
    <property type="match status" value="1"/>
</dbReference>
<evidence type="ECO:0000256" key="1">
    <source>
        <dbReference type="ARBA" id="ARBA00009986"/>
    </source>
</evidence>
<reference evidence="4" key="1">
    <citation type="submission" date="2020-05" db="EMBL/GenBank/DDBJ databases">
        <authorList>
            <person name="Chiriac C."/>
            <person name="Salcher M."/>
            <person name="Ghai R."/>
            <person name="Kavagutti S V."/>
        </authorList>
    </citation>
    <scope>NUCLEOTIDE SEQUENCE</scope>
</reference>
<dbReference type="PROSITE" id="PS00687">
    <property type="entry name" value="ALDEHYDE_DEHYDR_GLU"/>
    <property type="match status" value="1"/>
</dbReference>
<dbReference type="Pfam" id="PF00171">
    <property type="entry name" value="Aldedh"/>
    <property type="match status" value="1"/>
</dbReference>
<dbReference type="EMBL" id="CAEZTU010000022">
    <property type="protein sequence ID" value="CAB4577476.1"/>
    <property type="molecule type" value="Genomic_DNA"/>
</dbReference>
<feature type="domain" description="Aldehyde dehydrogenase" evidence="3">
    <location>
        <begin position="37"/>
        <end position="496"/>
    </location>
</feature>
<dbReference type="AlphaFoldDB" id="A0A6J6ENK6"/>
<evidence type="ECO:0000259" key="3">
    <source>
        <dbReference type="Pfam" id="PF00171"/>
    </source>
</evidence>
<dbReference type="SUPFAM" id="SSF53720">
    <property type="entry name" value="ALDH-like"/>
    <property type="match status" value="1"/>
</dbReference>
<dbReference type="InterPro" id="IPR016163">
    <property type="entry name" value="Ald_DH_C"/>
</dbReference>
<dbReference type="InterPro" id="IPR029510">
    <property type="entry name" value="Ald_DH_CS_GLU"/>
</dbReference>
<comment type="similarity">
    <text evidence="1">Belongs to the aldehyde dehydrogenase family.</text>
</comment>
<dbReference type="Gene3D" id="3.40.605.10">
    <property type="entry name" value="Aldehyde Dehydrogenase, Chain A, domain 1"/>
    <property type="match status" value="1"/>
</dbReference>
<dbReference type="PANTHER" id="PTHR43353">
    <property type="entry name" value="SUCCINATE-SEMIALDEHYDE DEHYDROGENASE, MITOCHONDRIAL"/>
    <property type="match status" value="1"/>
</dbReference>
<organism evidence="4">
    <name type="scientific">freshwater metagenome</name>
    <dbReference type="NCBI Taxonomy" id="449393"/>
    <lineage>
        <taxon>unclassified sequences</taxon>
        <taxon>metagenomes</taxon>
        <taxon>ecological metagenomes</taxon>
    </lineage>
</organism>
<dbReference type="InterPro" id="IPR015590">
    <property type="entry name" value="Aldehyde_DH_dom"/>
</dbReference>
<dbReference type="PANTHER" id="PTHR43353:SF5">
    <property type="entry name" value="SUCCINATE-SEMIALDEHYDE DEHYDROGENASE, MITOCHONDRIAL"/>
    <property type="match status" value="1"/>
</dbReference>
<dbReference type="FunFam" id="3.40.605.10:FF:000063">
    <property type="entry name" value="Succinate-semialdehyde dehydrogenase, mitochondrial"/>
    <property type="match status" value="1"/>
</dbReference>
<sequence>MSSQVMQVPDAVANPNSDVTKKLLAKVPIGLLIGDKFIDGENEPFNVTDPANGEILTKVANAGVNDLKKALEIAVVAQEKWAKTAPRVRGEVLRKTYELMIAQSDDLAMLMSLENGKTLVDAKAEVTYAAEFFRWFSEEAVRIDGSIRNAPSGANKILTYKQPIGIAFLITPWNFPAAMYTRKVGAALAAGCAAILKPASETPLTALAISKIMLEAGALPGTVSVLQTNQPAPLTDAALADERIGKLSFTGSTGIGKMLLKKASERVLNCSMELGGNAPFIVLDDADIDAAIDGAMIAKMRNGGQACTAANRFFVQEKVHDEFVSKLAQKMGALKVGHGTATDTTLAPLVNRKAVGSVEELVSDAISKGANQLVGGKPSPGPGCYFPATVLGNVSADAKIISEEVFGPVAAIVKVKDEFEALKISNKSEYGLAGYIYTKNLARGLKVSESLQVGMIGLNRGLVSDPSAPFGGVKQSGLGREGGYEGIDEYLEIKYVATNDF</sequence>
<dbReference type="InterPro" id="IPR016162">
    <property type="entry name" value="Ald_DH_N"/>
</dbReference>
<dbReference type="FunFam" id="3.40.605.10:FF:000026">
    <property type="entry name" value="Aldehyde dehydrogenase, putative"/>
    <property type="match status" value="1"/>
</dbReference>
<dbReference type="CDD" id="cd07103">
    <property type="entry name" value="ALDH_F5_SSADH_GabD"/>
    <property type="match status" value="1"/>
</dbReference>
<evidence type="ECO:0000313" key="4">
    <source>
        <dbReference type="EMBL" id="CAB4577476.1"/>
    </source>
</evidence>
<dbReference type="Gene3D" id="3.40.309.10">
    <property type="entry name" value="Aldehyde Dehydrogenase, Chain A, domain 2"/>
    <property type="match status" value="1"/>
</dbReference>
<dbReference type="GO" id="GO:0004777">
    <property type="term" value="F:succinate-semialdehyde dehydrogenase (NAD+) activity"/>
    <property type="evidence" value="ECO:0007669"/>
    <property type="project" value="TreeGrafter"/>
</dbReference>
<protein>
    <submittedName>
        <fullName evidence="4">Unannotated protein</fullName>
    </submittedName>
</protein>
<name>A0A6J6ENK6_9ZZZZ</name>
<gene>
    <name evidence="4" type="ORF">UFOPK1740_00659</name>
</gene>
<dbReference type="InterPro" id="IPR016161">
    <property type="entry name" value="Ald_DH/histidinol_DH"/>
</dbReference>